<dbReference type="Pfam" id="PF02931">
    <property type="entry name" value="Neur_chan_LBD"/>
    <property type="match status" value="1"/>
</dbReference>
<dbReference type="CDD" id="cd19051">
    <property type="entry name" value="LGIC_TM_cation"/>
    <property type="match status" value="1"/>
</dbReference>
<evidence type="ECO:0000256" key="2">
    <source>
        <dbReference type="ARBA" id="ARBA00009237"/>
    </source>
</evidence>
<evidence type="ECO:0000256" key="13">
    <source>
        <dbReference type="ARBA" id="ARBA00023286"/>
    </source>
</evidence>
<dbReference type="PANTHER" id="PTHR18945">
    <property type="entry name" value="NEUROTRANSMITTER GATED ION CHANNEL"/>
    <property type="match status" value="1"/>
</dbReference>
<evidence type="ECO:0000313" key="21">
    <source>
        <dbReference type="Proteomes" id="UP001500889"/>
    </source>
</evidence>
<evidence type="ECO:0000256" key="16">
    <source>
        <dbReference type="SAM" id="Phobius"/>
    </source>
</evidence>
<dbReference type="Gene3D" id="1.20.58.390">
    <property type="entry name" value="Neurotransmitter-gated ion-channel transmembrane domain"/>
    <property type="match status" value="1"/>
</dbReference>
<evidence type="ECO:0000256" key="14">
    <source>
        <dbReference type="ARBA" id="ARBA00023303"/>
    </source>
</evidence>
<keyword evidence="6 16" id="KW-1133">Transmembrane helix</keyword>
<dbReference type="SUPFAM" id="SSF90112">
    <property type="entry name" value="Neurotransmitter-gated ion-channel transmembrane pore"/>
    <property type="match status" value="1"/>
</dbReference>
<comment type="similarity">
    <text evidence="2">Belongs to the ligand-gated ion channel (TC 1.A.9) family. Acetylcholine receptor (TC 1.A.9.1) subfamily.</text>
</comment>
<feature type="domain" description="Neurotransmitter-gated ion-channel ligand-binding" evidence="18">
    <location>
        <begin position="63"/>
        <end position="258"/>
    </location>
</feature>
<dbReference type="PRINTS" id="PR00254">
    <property type="entry name" value="NICOTINICR"/>
</dbReference>
<keyword evidence="12" id="KW-0325">Glycoprotein</keyword>
<dbReference type="FunFam" id="1.20.58.390:FF:000092">
    <property type="entry name" value="Nicotinic acetylcholine receptor subunit alpha10"/>
    <property type="match status" value="1"/>
</dbReference>
<evidence type="ECO:0000259" key="18">
    <source>
        <dbReference type="Pfam" id="PF02931"/>
    </source>
</evidence>
<dbReference type="Pfam" id="PF02932">
    <property type="entry name" value="Neur_chan_memb"/>
    <property type="match status" value="1"/>
</dbReference>
<evidence type="ECO:0000313" key="20">
    <source>
        <dbReference type="EMBL" id="BFF95616.1"/>
    </source>
</evidence>
<evidence type="ECO:0000256" key="3">
    <source>
        <dbReference type="ARBA" id="ARBA00022448"/>
    </source>
</evidence>
<dbReference type="GO" id="GO:0045211">
    <property type="term" value="C:postsynaptic membrane"/>
    <property type="evidence" value="ECO:0007669"/>
    <property type="project" value="InterPro"/>
</dbReference>
<evidence type="ECO:0000256" key="9">
    <source>
        <dbReference type="ARBA" id="ARBA00023136"/>
    </source>
</evidence>
<name>A0AAU9FJ46_DROMD</name>
<keyword evidence="3" id="KW-0813">Transport</keyword>
<dbReference type="GO" id="GO:0004888">
    <property type="term" value="F:transmembrane signaling receptor activity"/>
    <property type="evidence" value="ECO:0007669"/>
    <property type="project" value="InterPro"/>
</dbReference>
<feature type="transmembrane region" description="Helical" evidence="16">
    <location>
        <begin position="261"/>
        <end position="283"/>
    </location>
</feature>
<feature type="transmembrane region" description="Helical" evidence="16">
    <location>
        <begin position="426"/>
        <end position="449"/>
    </location>
</feature>
<dbReference type="GO" id="GO:0022848">
    <property type="term" value="F:acetylcholine-gated monoatomic cation-selective channel activity"/>
    <property type="evidence" value="ECO:0007669"/>
    <property type="project" value="InterPro"/>
</dbReference>
<keyword evidence="7" id="KW-0770">Synapse</keyword>
<feature type="signal peptide" evidence="17">
    <location>
        <begin position="1"/>
        <end position="35"/>
    </location>
</feature>
<feature type="transmembrane region" description="Helical" evidence="16">
    <location>
        <begin position="322"/>
        <end position="347"/>
    </location>
</feature>
<protein>
    <submittedName>
        <fullName evidence="20">Neuronal acetylcholine receptor subunit alpha-5</fullName>
    </submittedName>
</protein>
<keyword evidence="9 16" id="KW-0472">Membrane</keyword>
<dbReference type="AlphaFoldDB" id="A0AAU9FJ46"/>
<dbReference type="SUPFAM" id="SSF63712">
    <property type="entry name" value="Nicotinic receptor ligand binding domain-like"/>
    <property type="match status" value="1"/>
</dbReference>
<dbReference type="InterPro" id="IPR036719">
    <property type="entry name" value="Neuro-gated_channel_TM_sf"/>
</dbReference>
<dbReference type="Proteomes" id="UP001500889">
    <property type="component" value="Chromosome U"/>
</dbReference>
<evidence type="ECO:0000256" key="7">
    <source>
        <dbReference type="ARBA" id="ARBA00023018"/>
    </source>
</evidence>
<dbReference type="InterPro" id="IPR038050">
    <property type="entry name" value="Neuro_actylchol_rec"/>
</dbReference>
<dbReference type="InterPro" id="IPR006202">
    <property type="entry name" value="Neur_chan_lig-bd"/>
</dbReference>
<comment type="subcellular location">
    <subcellularLocation>
        <location evidence="15">Synaptic cell membrane</location>
        <topology evidence="15">Multi-pass membrane protein</topology>
    </subcellularLocation>
</comment>
<dbReference type="InterPro" id="IPR002394">
    <property type="entry name" value="Nicotinic_acetylcholine_rcpt"/>
</dbReference>
<dbReference type="InterPro" id="IPR036734">
    <property type="entry name" value="Neur_chan_lig-bd_sf"/>
</dbReference>
<keyword evidence="5 16" id="KW-0812">Transmembrane</keyword>
<comment type="function">
    <text evidence="1">After binding acetylcholine, the AChR responds by an extensive change in conformation that affects all subunits and leads to opening of an ion-conducting channel across the plasma membrane.</text>
</comment>
<feature type="transmembrane region" description="Helical" evidence="16">
    <location>
        <begin position="292"/>
        <end position="310"/>
    </location>
</feature>
<evidence type="ECO:0000256" key="12">
    <source>
        <dbReference type="ARBA" id="ARBA00023180"/>
    </source>
</evidence>
<evidence type="ECO:0000256" key="1">
    <source>
        <dbReference type="ARBA" id="ARBA00003328"/>
    </source>
</evidence>
<keyword evidence="11 20" id="KW-0675">Receptor</keyword>
<dbReference type="InterPro" id="IPR006029">
    <property type="entry name" value="Neurotrans-gated_channel_TM"/>
</dbReference>
<keyword evidence="8" id="KW-0406">Ion transport</keyword>
<dbReference type="EMBL" id="AP029264">
    <property type="protein sequence ID" value="BFF95616.1"/>
    <property type="molecule type" value="Genomic_DNA"/>
</dbReference>
<evidence type="ECO:0000256" key="8">
    <source>
        <dbReference type="ARBA" id="ARBA00023065"/>
    </source>
</evidence>
<dbReference type="Gene3D" id="2.70.170.10">
    <property type="entry name" value="Neurotransmitter-gated ion-channel ligand-binding domain"/>
    <property type="match status" value="1"/>
</dbReference>
<keyword evidence="17" id="KW-0732">Signal</keyword>
<evidence type="ECO:0000256" key="10">
    <source>
        <dbReference type="ARBA" id="ARBA00023157"/>
    </source>
</evidence>
<dbReference type="CDD" id="cd18989">
    <property type="entry name" value="LGIC_ECD_cation"/>
    <property type="match status" value="1"/>
</dbReference>
<evidence type="ECO:0000256" key="5">
    <source>
        <dbReference type="ARBA" id="ARBA00022692"/>
    </source>
</evidence>
<keyword evidence="13" id="KW-1071">Ligand-gated ion channel</keyword>
<evidence type="ECO:0000256" key="17">
    <source>
        <dbReference type="SAM" id="SignalP"/>
    </source>
</evidence>
<gene>
    <name evidence="20" type="ORF">DMAD_12981</name>
</gene>
<dbReference type="InterPro" id="IPR006201">
    <property type="entry name" value="Neur_channel"/>
</dbReference>
<keyword evidence="10" id="KW-1015">Disulfide bond</keyword>
<evidence type="ECO:0000259" key="19">
    <source>
        <dbReference type="Pfam" id="PF02932"/>
    </source>
</evidence>
<accession>A0AAU9FJ46</accession>
<evidence type="ECO:0000256" key="15">
    <source>
        <dbReference type="ARBA" id="ARBA00034099"/>
    </source>
</evidence>
<evidence type="ECO:0000256" key="6">
    <source>
        <dbReference type="ARBA" id="ARBA00022989"/>
    </source>
</evidence>
<dbReference type="PRINTS" id="PR00252">
    <property type="entry name" value="NRIONCHANNEL"/>
</dbReference>
<evidence type="ECO:0000256" key="11">
    <source>
        <dbReference type="ARBA" id="ARBA00023170"/>
    </source>
</evidence>
<keyword evidence="21" id="KW-1185">Reference proteome</keyword>
<reference evidence="20 21" key="1">
    <citation type="submission" date="2024-02" db="EMBL/GenBank/DDBJ databases">
        <title>A chromosome-level genome assembly of Drosophila madeirensis, a fruit fly species endemic to Madeira island.</title>
        <authorList>
            <person name="Tomihara K."/>
            <person name="Llopart A."/>
            <person name="Yamamoto D."/>
        </authorList>
    </citation>
    <scope>NUCLEOTIDE SEQUENCE [LARGE SCALE GENOMIC DNA]</scope>
    <source>
        <strain evidence="20 21">RF1</strain>
    </source>
</reference>
<sequence>MTTSPKIKTLISGRGLLGIFVLLLLLAVSVPGATSADATAANASRSSSSSSSDGNANVNALDRLHAGLFLNYDKHLQPLDKGEPATVSMALTINFIDIDEMNGKMSTHCWLNIRWMDERRTWQPQEYENITAIHLHASEIWTPQIKLFNAAGEDESYMVDTQAILTHEGQFLWVPPAVYTAYCNLNMINWPYDEQTCKLKIGSWGVSHINADYDKSDKGLDYDAAMQSTEWQIIKGSTQFVSQDYYSYLEYTLTVQRRSNMYTAIIYTPASCFVILALSAFWLPPHMGGEKIMINGLLMIVVASFLMYFAQLLPVLANKTPLVVVFYSATLLLLSISTIVEVAVLYLSTAKHKRRVPDCLKKLLHGKLGSWLLLSHFSSEAEQQKDKSKEMDEQLYDNADYDPSETLDINPTEVPTSRAIQFEWSLLATAVDRVTFLAFSLTFLILAIVCRV</sequence>
<organism evidence="20 21">
    <name type="scientific">Drosophila madeirensis</name>
    <name type="common">Fruit fly</name>
    <dbReference type="NCBI Taxonomy" id="30013"/>
    <lineage>
        <taxon>Eukaryota</taxon>
        <taxon>Metazoa</taxon>
        <taxon>Ecdysozoa</taxon>
        <taxon>Arthropoda</taxon>
        <taxon>Hexapoda</taxon>
        <taxon>Insecta</taxon>
        <taxon>Pterygota</taxon>
        <taxon>Neoptera</taxon>
        <taxon>Endopterygota</taxon>
        <taxon>Diptera</taxon>
        <taxon>Brachycera</taxon>
        <taxon>Muscomorpha</taxon>
        <taxon>Ephydroidea</taxon>
        <taxon>Drosophilidae</taxon>
        <taxon>Drosophila</taxon>
        <taxon>Sophophora</taxon>
    </lineage>
</organism>
<feature type="chain" id="PRO_5043784510" evidence="17">
    <location>
        <begin position="36"/>
        <end position="452"/>
    </location>
</feature>
<keyword evidence="4" id="KW-1003">Cell membrane</keyword>
<dbReference type="FunFam" id="2.70.170.10:FF:000028">
    <property type="entry name" value="AcetylCholine Receptor"/>
    <property type="match status" value="1"/>
</dbReference>
<keyword evidence="14" id="KW-0407">Ion channel</keyword>
<evidence type="ECO:0000256" key="4">
    <source>
        <dbReference type="ARBA" id="ARBA00022475"/>
    </source>
</evidence>
<proteinExistence type="inferred from homology"/>
<feature type="domain" description="Neurotransmitter-gated ion-channel transmembrane" evidence="19">
    <location>
        <begin position="266"/>
        <end position="396"/>
    </location>
</feature>